<sequence length="464" mass="53337">MASMKFDLPLLDYKTRFALWQVKMRAILAQSSDLDEALDGFGGKGQKSWTAEEKRKDRKALPLIQLHLHNDILQEVLQEKTVVELWLKLESICMSKDLTSKMHVKMKLFTHKLQEGGSVMNHLSIFKEIVADLVSMEMREKMKGMVQSDVSSSKGEVLQVRGWPEQKTYNNNNNRDKSKNGKGRSKSRGRDKFCRDWFSSYKPMQSGDVVRMGDNNPREIVGIGSVQIKMHDGMIRTLKDVRHIPGMARNLISLSTLDAEGYRHSGSGGHMRLEHMSELGMAELIKRDLLDGCTGGKMKFCEHCVFGKHKKIKFNTSVHITKGTLNYVHADLWGPSRKPSYGGARYMLTIIDDYSRKVWPYFRKNKDDTFASFKEWKVMIERQTEKKVGNIHEPATYTEAIVLGDRKKWISAMQEEMQSLEKNGTWNVVRLPKHKKAVRCKWIFKRKEGLSSSEPPRFKASCKA</sequence>
<evidence type="ECO:0000259" key="3">
    <source>
        <dbReference type="Pfam" id="PF13976"/>
    </source>
</evidence>
<dbReference type="GO" id="GO:0003676">
    <property type="term" value="F:nucleic acid binding"/>
    <property type="evidence" value="ECO:0007669"/>
    <property type="project" value="InterPro"/>
</dbReference>
<dbReference type="AlphaFoldDB" id="A0A811QN65"/>
<reference evidence="5" key="1">
    <citation type="submission" date="2020-10" db="EMBL/GenBank/DDBJ databases">
        <authorList>
            <person name="Han B."/>
            <person name="Lu T."/>
            <person name="Zhao Q."/>
            <person name="Huang X."/>
            <person name="Zhao Y."/>
        </authorList>
    </citation>
    <scope>NUCLEOTIDE SEQUENCE</scope>
</reference>
<dbReference type="InterPro" id="IPR039537">
    <property type="entry name" value="Retrotran_Ty1/copia-like"/>
</dbReference>
<dbReference type="Pfam" id="PF22936">
    <property type="entry name" value="Pol_BBD"/>
    <property type="match status" value="1"/>
</dbReference>
<comment type="caution">
    <text evidence="5">The sequence shown here is derived from an EMBL/GenBank/DDBJ whole genome shotgun (WGS) entry which is preliminary data.</text>
</comment>
<dbReference type="GO" id="GO:0008233">
    <property type="term" value="F:peptidase activity"/>
    <property type="evidence" value="ECO:0007669"/>
    <property type="project" value="UniProtKB-KW"/>
</dbReference>
<organism evidence="5 6">
    <name type="scientific">Miscanthus lutarioriparius</name>
    <dbReference type="NCBI Taxonomy" id="422564"/>
    <lineage>
        <taxon>Eukaryota</taxon>
        <taxon>Viridiplantae</taxon>
        <taxon>Streptophyta</taxon>
        <taxon>Embryophyta</taxon>
        <taxon>Tracheophyta</taxon>
        <taxon>Spermatophyta</taxon>
        <taxon>Magnoliopsida</taxon>
        <taxon>Liliopsida</taxon>
        <taxon>Poales</taxon>
        <taxon>Poaceae</taxon>
        <taxon>PACMAD clade</taxon>
        <taxon>Panicoideae</taxon>
        <taxon>Andropogonodae</taxon>
        <taxon>Andropogoneae</taxon>
        <taxon>Saccharinae</taxon>
        <taxon>Miscanthus</taxon>
    </lineage>
</organism>
<accession>A0A811QN65</accession>
<name>A0A811QN65_9POAL</name>
<dbReference type="Pfam" id="PF14223">
    <property type="entry name" value="Retrotran_gag_2"/>
    <property type="match status" value="1"/>
</dbReference>
<dbReference type="OrthoDB" id="674974at2759"/>
<dbReference type="PANTHER" id="PTHR42648">
    <property type="entry name" value="TRANSPOSASE, PUTATIVE-RELATED"/>
    <property type="match status" value="1"/>
</dbReference>
<protein>
    <submittedName>
        <fullName evidence="5">Uncharacterized protein</fullName>
    </submittedName>
</protein>
<dbReference type="InterPro" id="IPR012337">
    <property type="entry name" value="RNaseH-like_sf"/>
</dbReference>
<dbReference type="InterPro" id="IPR036397">
    <property type="entry name" value="RNaseH_sf"/>
</dbReference>
<dbReference type="EMBL" id="CAJGYO010000010">
    <property type="protein sequence ID" value="CAD6258288.1"/>
    <property type="molecule type" value="Genomic_DNA"/>
</dbReference>
<dbReference type="Pfam" id="PF13976">
    <property type="entry name" value="gag_pre-integrs"/>
    <property type="match status" value="1"/>
</dbReference>
<keyword evidence="1" id="KW-0645">Protease</keyword>
<evidence type="ECO:0000256" key="1">
    <source>
        <dbReference type="ARBA" id="ARBA00022670"/>
    </source>
</evidence>
<dbReference type="Proteomes" id="UP000604825">
    <property type="component" value="Unassembled WGS sequence"/>
</dbReference>
<evidence type="ECO:0000256" key="2">
    <source>
        <dbReference type="SAM" id="MobiDB-lite"/>
    </source>
</evidence>
<evidence type="ECO:0000259" key="4">
    <source>
        <dbReference type="Pfam" id="PF22936"/>
    </source>
</evidence>
<dbReference type="GO" id="GO:0006508">
    <property type="term" value="P:proteolysis"/>
    <property type="evidence" value="ECO:0007669"/>
    <property type="project" value="UniProtKB-KW"/>
</dbReference>
<dbReference type="SUPFAM" id="SSF53098">
    <property type="entry name" value="Ribonuclease H-like"/>
    <property type="match status" value="1"/>
</dbReference>
<evidence type="ECO:0000313" key="5">
    <source>
        <dbReference type="EMBL" id="CAD6258288.1"/>
    </source>
</evidence>
<dbReference type="InterPro" id="IPR025724">
    <property type="entry name" value="GAG-pre-integrase_dom"/>
</dbReference>
<dbReference type="InterPro" id="IPR054722">
    <property type="entry name" value="PolX-like_BBD"/>
</dbReference>
<dbReference type="PANTHER" id="PTHR42648:SF28">
    <property type="entry name" value="TRANSPOSON-ENCODED PROTEIN WITH RIBONUCLEASE H-LIKE AND RETROVIRUS ZINC FINGER-LIKE DOMAINS"/>
    <property type="match status" value="1"/>
</dbReference>
<proteinExistence type="predicted"/>
<feature type="domain" description="GAG-pre-integrase" evidence="3">
    <location>
        <begin position="270"/>
        <end position="309"/>
    </location>
</feature>
<keyword evidence="6" id="KW-1185">Reference proteome</keyword>
<dbReference type="Gene3D" id="3.30.420.10">
    <property type="entry name" value="Ribonuclease H-like superfamily/Ribonuclease H"/>
    <property type="match status" value="1"/>
</dbReference>
<gene>
    <name evidence="5" type="ORF">NCGR_LOCUS41765</name>
</gene>
<evidence type="ECO:0000313" key="6">
    <source>
        <dbReference type="Proteomes" id="UP000604825"/>
    </source>
</evidence>
<keyword evidence="1" id="KW-0378">Hydrolase</keyword>
<feature type="domain" description="Retrovirus-related Pol polyprotein from transposon TNT 1-94-like beta-barrel" evidence="4">
    <location>
        <begin position="194"/>
        <end position="262"/>
    </location>
</feature>
<feature type="region of interest" description="Disordered" evidence="2">
    <location>
        <begin position="145"/>
        <end position="190"/>
    </location>
</feature>